<feature type="transmembrane region" description="Helical" evidence="1">
    <location>
        <begin position="58"/>
        <end position="82"/>
    </location>
</feature>
<organism evidence="3 4">
    <name type="scientific">Cellulomonas humilata</name>
    <dbReference type="NCBI Taxonomy" id="144055"/>
    <lineage>
        <taxon>Bacteria</taxon>
        <taxon>Bacillati</taxon>
        <taxon>Actinomycetota</taxon>
        <taxon>Actinomycetes</taxon>
        <taxon>Micrococcales</taxon>
        <taxon>Cellulomonadaceae</taxon>
        <taxon>Cellulomonas</taxon>
    </lineage>
</organism>
<keyword evidence="4" id="KW-1185">Reference proteome</keyword>
<protein>
    <submittedName>
        <fullName evidence="3">Protein-S-isoprenylcysteine O-methyltransferase Ste14</fullName>
    </submittedName>
</protein>
<evidence type="ECO:0000256" key="1">
    <source>
        <dbReference type="SAM" id="Phobius"/>
    </source>
</evidence>
<accession>A0ABU0EHH5</accession>
<evidence type="ECO:0000259" key="2">
    <source>
        <dbReference type="Pfam" id="PF07885"/>
    </source>
</evidence>
<feature type="transmembrane region" description="Helical" evidence="1">
    <location>
        <begin position="102"/>
        <end position="120"/>
    </location>
</feature>
<comment type="caution">
    <text evidence="3">The sequence shown here is derived from an EMBL/GenBank/DDBJ whole genome shotgun (WGS) entry which is preliminary data.</text>
</comment>
<dbReference type="EMBL" id="JAUSVB010000004">
    <property type="protein sequence ID" value="MDQ0374726.1"/>
    <property type="molecule type" value="Genomic_DNA"/>
</dbReference>
<sequence length="162" mass="17307">MALRSAGLTAVLLVGYALLPLDRIADVPLWLTLTLGLLMLVAVSAVQVRSVLRSSTPGLRAVEAIIVTLTLFLLLFATSYAVMTRVEPGSFDVPPMTRLDGLYFTVTVFATVGFGDLSPVSQVARAVVTTQMVLDLILLGLGIRVFVSAVEESRQRSGGSRQ</sequence>
<proteinExistence type="predicted"/>
<dbReference type="SUPFAM" id="SSF81324">
    <property type="entry name" value="Voltage-gated potassium channels"/>
    <property type="match status" value="1"/>
</dbReference>
<dbReference type="Proteomes" id="UP001239626">
    <property type="component" value="Unassembled WGS sequence"/>
</dbReference>
<keyword evidence="1" id="KW-0812">Transmembrane</keyword>
<feature type="transmembrane region" description="Helical" evidence="1">
    <location>
        <begin position="27"/>
        <end position="46"/>
    </location>
</feature>
<reference evidence="3 4" key="1">
    <citation type="submission" date="2023-07" db="EMBL/GenBank/DDBJ databases">
        <title>Sorghum-associated microbial communities from plants grown in Nebraska, USA.</title>
        <authorList>
            <person name="Schachtman D."/>
        </authorList>
    </citation>
    <scope>NUCLEOTIDE SEQUENCE [LARGE SCALE GENOMIC DNA]</scope>
    <source>
        <strain evidence="3 4">BE332</strain>
    </source>
</reference>
<dbReference type="RefSeq" id="WP_307493549.1">
    <property type="nucleotide sequence ID" value="NZ_JAUSVB010000004.1"/>
</dbReference>
<dbReference type="InterPro" id="IPR013099">
    <property type="entry name" value="K_chnl_dom"/>
</dbReference>
<evidence type="ECO:0000313" key="4">
    <source>
        <dbReference type="Proteomes" id="UP001239626"/>
    </source>
</evidence>
<gene>
    <name evidence="3" type="ORF">J2X26_003053</name>
</gene>
<keyword evidence="1" id="KW-0472">Membrane</keyword>
<keyword evidence="1" id="KW-1133">Transmembrane helix</keyword>
<evidence type="ECO:0000313" key="3">
    <source>
        <dbReference type="EMBL" id="MDQ0374726.1"/>
    </source>
</evidence>
<dbReference type="Gene3D" id="1.10.287.70">
    <property type="match status" value="1"/>
</dbReference>
<feature type="domain" description="Potassium channel" evidence="2">
    <location>
        <begin position="69"/>
        <end position="151"/>
    </location>
</feature>
<dbReference type="Pfam" id="PF07885">
    <property type="entry name" value="Ion_trans_2"/>
    <property type="match status" value="1"/>
</dbReference>
<name>A0ABU0EHH5_9CELL</name>